<evidence type="ECO:0000256" key="1">
    <source>
        <dbReference type="SAM" id="Phobius"/>
    </source>
</evidence>
<evidence type="ECO:0000313" key="2">
    <source>
        <dbReference type="EMBL" id="MBM6850620.1"/>
    </source>
</evidence>
<comment type="caution">
    <text evidence="2">The sequence shown here is derived from an EMBL/GenBank/DDBJ whole genome shotgun (WGS) entry which is preliminary data.</text>
</comment>
<keyword evidence="3" id="KW-1185">Reference proteome</keyword>
<feature type="transmembrane region" description="Helical" evidence="1">
    <location>
        <begin position="76"/>
        <end position="94"/>
    </location>
</feature>
<organism evidence="2 3">
    <name type="scientific">Oscillibacter valericigenes</name>
    <dbReference type="NCBI Taxonomy" id="351091"/>
    <lineage>
        <taxon>Bacteria</taxon>
        <taxon>Bacillati</taxon>
        <taxon>Bacillota</taxon>
        <taxon>Clostridia</taxon>
        <taxon>Eubacteriales</taxon>
        <taxon>Oscillospiraceae</taxon>
        <taxon>Oscillibacter</taxon>
    </lineage>
</organism>
<gene>
    <name evidence="2" type="ORF">H9X91_04100</name>
</gene>
<reference evidence="2 3" key="1">
    <citation type="journal article" date="2021" name="Sci. Rep.">
        <title>The distribution of antibiotic resistance genes in chicken gut microbiota commensals.</title>
        <authorList>
            <person name="Juricova H."/>
            <person name="Matiasovicova J."/>
            <person name="Kubasova T."/>
            <person name="Cejkova D."/>
            <person name="Rychlik I."/>
        </authorList>
    </citation>
    <scope>NUCLEOTIDE SEQUENCE [LARGE SCALE GENOMIC DNA]</scope>
    <source>
        <strain evidence="2 3">An411</strain>
    </source>
</reference>
<accession>A0ABS2FTL5</accession>
<dbReference type="Proteomes" id="UP000719500">
    <property type="component" value="Unassembled WGS sequence"/>
</dbReference>
<proteinExistence type="predicted"/>
<dbReference type="RefSeq" id="WP_204802799.1">
    <property type="nucleotide sequence ID" value="NZ_JACSNX010000003.1"/>
</dbReference>
<keyword evidence="1" id="KW-1133">Transmembrane helix</keyword>
<feature type="transmembrane region" description="Helical" evidence="1">
    <location>
        <begin position="100"/>
        <end position="119"/>
    </location>
</feature>
<keyword evidence="1" id="KW-0812">Transmembrane</keyword>
<protein>
    <submittedName>
        <fullName evidence="2">Uncharacterized protein</fullName>
    </submittedName>
</protein>
<feature type="transmembrane region" description="Helical" evidence="1">
    <location>
        <begin position="9"/>
        <end position="28"/>
    </location>
</feature>
<sequence>MANNLQKLIYNLSAASPLCFTFAILWYIQKQTLIVPAICVCLGSFFALCFARSFSYAKKHVAPIMIRVTDVSPKDGWIVAYGISYLLPFASMAIDDFDAILCGIIAILLIAIILFANSVTPNPLLFLQKYHFYEISAENGVSGYLLICKRDLRNAKHITTVKRVFEFLLIDSEG</sequence>
<name>A0ABS2FTL5_9FIRM</name>
<keyword evidence="1" id="KW-0472">Membrane</keyword>
<dbReference type="EMBL" id="JACSNX010000003">
    <property type="protein sequence ID" value="MBM6850620.1"/>
    <property type="molecule type" value="Genomic_DNA"/>
</dbReference>
<feature type="transmembrane region" description="Helical" evidence="1">
    <location>
        <begin position="34"/>
        <end position="55"/>
    </location>
</feature>
<evidence type="ECO:0000313" key="3">
    <source>
        <dbReference type="Proteomes" id="UP000719500"/>
    </source>
</evidence>